<name>A0A0G1XXI4_9BACT</name>
<evidence type="ECO:0000256" key="6">
    <source>
        <dbReference type="ARBA" id="ARBA00023002"/>
    </source>
</evidence>
<dbReference type="Gene3D" id="1.20.1440.130">
    <property type="entry name" value="VKOR domain"/>
    <property type="match status" value="1"/>
</dbReference>
<accession>A0A0G1XXI4</accession>
<keyword evidence="3 10" id="KW-0812">Transmembrane</keyword>
<feature type="domain" description="Vitamin K epoxide reductase" evidence="11">
    <location>
        <begin position="5"/>
        <end position="139"/>
    </location>
</feature>
<comment type="caution">
    <text evidence="12">The sequence shown here is derived from an EMBL/GenBank/DDBJ whole genome shotgun (WGS) entry which is preliminary data.</text>
</comment>
<dbReference type="Pfam" id="PF07884">
    <property type="entry name" value="VKOR"/>
    <property type="match status" value="1"/>
</dbReference>
<evidence type="ECO:0000256" key="2">
    <source>
        <dbReference type="ARBA" id="ARBA00006214"/>
    </source>
</evidence>
<dbReference type="AlphaFoldDB" id="A0A0G1XXI4"/>
<comment type="subcellular location">
    <subcellularLocation>
        <location evidence="1">Membrane</location>
        <topology evidence="1">Multi-pass membrane protein</topology>
    </subcellularLocation>
</comment>
<feature type="transmembrane region" description="Helical" evidence="10">
    <location>
        <begin position="7"/>
        <end position="26"/>
    </location>
</feature>
<evidence type="ECO:0000256" key="8">
    <source>
        <dbReference type="ARBA" id="ARBA00023157"/>
    </source>
</evidence>
<dbReference type="InterPro" id="IPR012932">
    <property type="entry name" value="VKOR"/>
</dbReference>
<proteinExistence type="inferred from homology"/>
<sequence>MNQRLPLAPYILIALALIGLGDTLYLSYFQYYNAVPGCAIKGCEEVLTSEYSKFFGVPWSYLGLVYYAYMLALAVLLAIEPRSLALCIGALAYTGLGVLYSAYAIFYVQLTLIGAICQYCAISALLALFLFSTSFWHWRSNRFVK</sequence>
<gene>
    <name evidence="12" type="ORF">UY83_C0004G0015</name>
</gene>
<reference evidence="12 13" key="1">
    <citation type="journal article" date="2015" name="Nature">
        <title>rRNA introns, odd ribosomes, and small enigmatic genomes across a large radiation of phyla.</title>
        <authorList>
            <person name="Brown C.T."/>
            <person name="Hug L.A."/>
            <person name="Thomas B.C."/>
            <person name="Sharon I."/>
            <person name="Castelle C.J."/>
            <person name="Singh A."/>
            <person name="Wilkins M.J."/>
            <person name="Williams K.H."/>
            <person name="Banfield J.F."/>
        </authorList>
    </citation>
    <scope>NUCLEOTIDE SEQUENCE [LARGE SCALE GENOMIC DNA]</scope>
</reference>
<dbReference type="EMBL" id="LCRO01000004">
    <property type="protein sequence ID" value="KKW35691.1"/>
    <property type="molecule type" value="Genomic_DNA"/>
</dbReference>
<keyword evidence="9" id="KW-0676">Redox-active center</keyword>
<comment type="similarity">
    <text evidence="2">Belongs to the VKOR family.</text>
</comment>
<evidence type="ECO:0000256" key="10">
    <source>
        <dbReference type="SAM" id="Phobius"/>
    </source>
</evidence>
<evidence type="ECO:0000256" key="1">
    <source>
        <dbReference type="ARBA" id="ARBA00004141"/>
    </source>
</evidence>
<keyword evidence="7 10" id="KW-0472">Membrane</keyword>
<dbReference type="Proteomes" id="UP000034740">
    <property type="component" value="Unassembled WGS sequence"/>
</dbReference>
<dbReference type="InterPro" id="IPR038354">
    <property type="entry name" value="VKOR_sf"/>
</dbReference>
<feature type="transmembrane region" description="Helical" evidence="10">
    <location>
        <begin position="86"/>
        <end position="106"/>
    </location>
</feature>
<evidence type="ECO:0000256" key="9">
    <source>
        <dbReference type="ARBA" id="ARBA00023284"/>
    </source>
</evidence>
<organism evidence="12 13">
    <name type="scientific">Candidatus Adlerbacteria bacterium GW2011_GWA1_54_10</name>
    <dbReference type="NCBI Taxonomy" id="1618605"/>
    <lineage>
        <taxon>Bacteria</taxon>
        <taxon>Candidatus Adleribacteriota</taxon>
    </lineage>
</organism>
<evidence type="ECO:0000256" key="7">
    <source>
        <dbReference type="ARBA" id="ARBA00023136"/>
    </source>
</evidence>
<dbReference type="GO" id="GO:0048038">
    <property type="term" value="F:quinone binding"/>
    <property type="evidence" value="ECO:0007669"/>
    <property type="project" value="UniProtKB-KW"/>
</dbReference>
<dbReference type="PANTHER" id="PTHR34573:SF1">
    <property type="entry name" value="VITAMIN K EPOXIDE REDUCTASE DOMAIN-CONTAINING PROTEIN"/>
    <property type="match status" value="1"/>
</dbReference>
<dbReference type="GO" id="GO:0016020">
    <property type="term" value="C:membrane"/>
    <property type="evidence" value="ECO:0007669"/>
    <property type="project" value="UniProtKB-SubCell"/>
</dbReference>
<keyword evidence="5 10" id="KW-1133">Transmembrane helix</keyword>
<dbReference type="SMART" id="SM00756">
    <property type="entry name" value="VKc"/>
    <property type="match status" value="1"/>
</dbReference>
<feature type="transmembrane region" description="Helical" evidence="10">
    <location>
        <begin position="59"/>
        <end position="79"/>
    </location>
</feature>
<evidence type="ECO:0000256" key="4">
    <source>
        <dbReference type="ARBA" id="ARBA00022719"/>
    </source>
</evidence>
<evidence type="ECO:0000256" key="3">
    <source>
        <dbReference type="ARBA" id="ARBA00022692"/>
    </source>
</evidence>
<keyword evidence="8" id="KW-1015">Disulfide bond</keyword>
<evidence type="ECO:0000259" key="11">
    <source>
        <dbReference type="SMART" id="SM00756"/>
    </source>
</evidence>
<keyword evidence="6" id="KW-0560">Oxidoreductase</keyword>
<evidence type="ECO:0000256" key="5">
    <source>
        <dbReference type="ARBA" id="ARBA00022989"/>
    </source>
</evidence>
<feature type="transmembrane region" description="Helical" evidence="10">
    <location>
        <begin position="112"/>
        <end position="136"/>
    </location>
</feature>
<dbReference type="GO" id="GO:0016491">
    <property type="term" value="F:oxidoreductase activity"/>
    <property type="evidence" value="ECO:0007669"/>
    <property type="project" value="UniProtKB-KW"/>
</dbReference>
<keyword evidence="4" id="KW-0874">Quinone</keyword>
<evidence type="ECO:0000313" key="13">
    <source>
        <dbReference type="Proteomes" id="UP000034740"/>
    </source>
</evidence>
<protein>
    <submittedName>
        <fullName evidence="12">Vitamin K epoxide reductase</fullName>
    </submittedName>
</protein>
<evidence type="ECO:0000313" key="12">
    <source>
        <dbReference type="EMBL" id="KKW35691.1"/>
    </source>
</evidence>
<dbReference type="PANTHER" id="PTHR34573">
    <property type="entry name" value="VKC DOMAIN-CONTAINING PROTEIN"/>
    <property type="match status" value="1"/>
</dbReference>